<name>A0A4C1SI47_EUMVA</name>
<protein>
    <recommendedName>
        <fullName evidence="4">Secreted protein</fullName>
    </recommendedName>
</protein>
<keyword evidence="1" id="KW-0732">Signal</keyword>
<dbReference type="AlphaFoldDB" id="A0A4C1SI47"/>
<feature type="non-terminal residue" evidence="2">
    <location>
        <position position="80"/>
    </location>
</feature>
<reference evidence="2 3" key="1">
    <citation type="journal article" date="2019" name="Commun. Biol.">
        <title>The bagworm genome reveals a unique fibroin gene that provides high tensile strength.</title>
        <authorList>
            <person name="Kono N."/>
            <person name="Nakamura H."/>
            <person name="Ohtoshi R."/>
            <person name="Tomita M."/>
            <person name="Numata K."/>
            <person name="Arakawa K."/>
        </authorList>
    </citation>
    <scope>NUCLEOTIDE SEQUENCE [LARGE SCALE GENOMIC DNA]</scope>
</reference>
<evidence type="ECO:0000313" key="2">
    <source>
        <dbReference type="EMBL" id="GBP00800.1"/>
    </source>
</evidence>
<evidence type="ECO:0008006" key="4">
    <source>
        <dbReference type="Google" id="ProtNLM"/>
    </source>
</evidence>
<gene>
    <name evidence="2" type="ORF">EVAR_67849_1</name>
</gene>
<dbReference type="Proteomes" id="UP000299102">
    <property type="component" value="Unassembled WGS sequence"/>
</dbReference>
<comment type="caution">
    <text evidence="2">The sequence shown here is derived from an EMBL/GenBank/DDBJ whole genome shotgun (WGS) entry which is preliminary data.</text>
</comment>
<evidence type="ECO:0000313" key="3">
    <source>
        <dbReference type="Proteomes" id="UP000299102"/>
    </source>
</evidence>
<feature type="chain" id="PRO_5020031901" description="Secreted protein" evidence="1">
    <location>
        <begin position="20"/>
        <end position="80"/>
    </location>
</feature>
<evidence type="ECO:0000256" key="1">
    <source>
        <dbReference type="SAM" id="SignalP"/>
    </source>
</evidence>
<accession>A0A4C1SI47</accession>
<organism evidence="2 3">
    <name type="scientific">Eumeta variegata</name>
    <name type="common">Bagworm moth</name>
    <name type="synonym">Eumeta japonica</name>
    <dbReference type="NCBI Taxonomy" id="151549"/>
    <lineage>
        <taxon>Eukaryota</taxon>
        <taxon>Metazoa</taxon>
        <taxon>Ecdysozoa</taxon>
        <taxon>Arthropoda</taxon>
        <taxon>Hexapoda</taxon>
        <taxon>Insecta</taxon>
        <taxon>Pterygota</taxon>
        <taxon>Neoptera</taxon>
        <taxon>Endopterygota</taxon>
        <taxon>Lepidoptera</taxon>
        <taxon>Glossata</taxon>
        <taxon>Ditrysia</taxon>
        <taxon>Tineoidea</taxon>
        <taxon>Psychidae</taxon>
        <taxon>Oiketicinae</taxon>
        <taxon>Eumeta</taxon>
    </lineage>
</organism>
<sequence length="80" mass="8807">MRTSFVLLCLCVACCASSADRHQPHGFLRPHDTGNGEAGPKNCLRARGRTRCSYEYPLTSSGGYIIANTCIRCITLWSLK</sequence>
<feature type="signal peptide" evidence="1">
    <location>
        <begin position="1"/>
        <end position="19"/>
    </location>
</feature>
<dbReference type="EMBL" id="BGZK01003393">
    <property type="protein sequence ID" value="GBP00800.1"/>
    <property type="molecule type" value="Genomic_DNA"/>
</dbReference>
<proteinExistence type="predicted"/>
<keyword evidence="3" id="KW-1185">Reference proteome</keyword>